<evidence type="ECO:0000256" key="3">
    <source>
        <dbReference type="ARBA" id="ARBA00004406"/>
    </source>
</evidence>
<proteinExistence type="inferred from homology"/>
<evidence type="ECO:0000256" key="13">
    <source>
        <dbReference type="ARBA" id="ARBA00023136"/>
    </source>
</evidence>
<gene>
    <name evidence="18" type="ORF">RR46_00973</name>
</gene>
<evidence type="ECO:0000313" key="18">
    <source>
        <dbReference type="EMBL" id="KPJ03415.1"/>
    </source>
</evidence>
<dbReference type="GO" id="GO:0005506">
    <property type="term" value="F:iron ion binding"/>
    <property type="evidence" value="ECO:0007669"/>
    <property type="project" value="InterPro"/>
</dbReference>
<comment type="cofactor">
    <cofactor evidence="1 15">
        <name>heme</name>
        <dbReference type="ChEBI" id="CHEBI:30413"/>
    </cofactor>
</comment>
<keyword evidence="9" id="KW-0492">Microsome</keyword>
<evidence type="ECO:0000256" key="16">
    <source>
        <dbReference type="RuleBase" id="RU000461"/>
    </source>
</evidence>
<reference evidence="18 19" key="1">
    <citation type="journal article" date="2015" name="Nat. Commun.">
        <title>Outbred genome sequencing and CRISPR/Cas9 gene editing in butterflies.</title>
        <authorList>
            <person name="Li X."/>
            <person name="Fan D."/>
            <person name="Zhang W."/>
            <person name="Liu G."/>
            <person name="Zhang L."/>
            <person name="Zhao L."/>
            <person name="Fang X."/>
            <person name="Chen L."/>
            <person name="Dong Y."/>
            <person name="Chen Y."/>
            <person name="Ding Y."/>
            <person name="Zhao R."/>
            <person name="Feng M."/>
            <person name="Zhu Y."/>
            <person name="Feng Y."/>
            <person name="Jiang X."/>
            <person name="Zhu D."/>
            <person name="Xiang H."/>
            <person name="Feng X."/>
            <person name="Li S."/>
            <person name="Wang J."/>
            <person name="Zhang G."/>
            <person name="Kronforst M.R."/>
            <person name="Wang W."/>
        </authorList>
    </citation>
    <scope>NUCLEOTIDE SEQUENCE [LARGE SCALE GENOMIC DNA]</scope>
    <source>
        <strain evidence="18">Ya'a_city_454_Px</strain>
        <tissue evidence="18">Whole body</tissue>
    </source>
</reference>
<dbReference type="Proteomes" id="UP000053268">
    <property type="component" value="Unassembled WGS sequence"/>
</dbReference>
<dbReference type="InterPro" id="IPR002401">
    <property type="entry name" value="Cyt_P450_E_grp-I"/>
</dbReference>
<keyword evidence="12 16" id="KW-0503">Monooxygenase</keyword>
<keyword evidence="13 17" id="KW-0472">Membrane</keyword>
<dbReference type="PRINTS" id="PR00385">
    <property type="entry name" value="P450"/>
</dbReference>
<keyword evidence="6 15" id="KW-0349">Heme</keyword>
<evidence type="ECO:0000256" key="8">
    <source>
        <dbReference type="ARBA" id="ARBA00022824"/>
    </source>
</evidence>
<dbReference type="SUPFAM" id="SSF48264">
    <property type="entry name" value="Cytochrome P450"/>
    <property type="match status" value="2"/>
</dbReference>
<comment type="subcellular location">
    <subcellularLocation>
        <location evidence="3">Endoplasmic reticulum membrane</location>
        <topology evidence="3">Peripheral membrane protein</topology>
    </subcellularLocation>
    <subcellularLocation>
        <location evidence="2">Microsome membrane</location>
        <topology evidence="2">Peripheral membrane protein</topology>
    </subcellularLocation>
</comment>
<dbReference type="GO" id="GO:0020037">
    <property type="term" value="F:heme binding"/>
    <property type="evidence" value="ECO:0007669"/>
    <property type="project" value="InterPro"/>
</dbReference>
<sequence length="609" mass="71135">MIVEILIFILTSILVYFIYTYKRVHHYFEEKGLKYNPGVPIFGNIIRSTFLRKHFVEDIDTIYKEFPNEKYVGYIEATTPVVLIRDPEIIKHITVKDFDHFVNHKDFFPEEIEPLFGSSLLLMKDNKWRDMRTTLSPAFTGSKMRHMLPFMIEISNNMVNYLKDHTNKDLDVSDLMRRYTNDVIASTAFGIQVNSVQNKDNDFYKTGQAMFNMSAQQKFKFFFVNQFPALSKLLRLRIFEDKYTKFFENIVTTTMEHRETQNIQRPDIIQLLMQAYKGNLKAEDADSKDEVVIEAEKLKRQSTEWSQRELASQVFIFFLAGFETSATALTMCIHELAINPTIQDRLYEEIKTFKEKHDRLTYDNISDMKYLDCVINETLRKWSTALFMDRVCSKTYELPPPHEGGKPCKLNPGDVVYNVVNSLHLDPNHFPDPEVFDPDRFSDNRKHEIKPFTFMPFGIGPRVCIETLRRWAPALIMDRVCTKTYELPPPHEGGKPCKLNPGDVVYNVVNSLHLDPNHYPDPEVFDPDRFSDNRKHEIKPFTFMPFGIGPRVCIGSRFALLELKVLIYDIVLNFNILKCEKTTDPITLEPHDFNIKAAGGTWVNLERRC</sequence>
<protein>
    <recommendedName>
        <fullName evidence="5">unspecific monooxygenase</fullName>
        <ecNumber evidence="5">1.14.14.1</ecNumber>
    </recommendedName>
</protein>
<evidence type="ECO:0000256" key="5">
    <source>
        <dbReference type="ARBA" id="ARBA00012109"/>
    </source>
</evidence>
<evidence type="ECO:0000256" key="11">
    <source>
        <dbReference type="ARBA" id="ARBA00023004"/>
    </source>
</evidence>
<dbReference type="Gene3D" id="1.10.630.10">
    <property type="entry name" value="Cytochrome P450"/>
    <property type="match status" value="2"/>
</dbReference>
<keyword evidence="19" id="KW-1185">Reference proteome</keyword>
<evidence type="ECO:0000256" key="17">
    <source>
        <dbReference type="SAM" id="Phobius"/>
    </source>
</evidence>
<dbReference type="STRING" id="66420.A0A0N1PH22"/>
<evidence type="ECO:0000256" key="15">
    <source>
        <dbReference type="PIRSR" id="PIRSR602401-1"/>
    </source>
</evidence>
<keyword evidence="10 16" id="KW-0560">Oxidoreductase</keyword>
<evidence type="ECO:0000256" key="6">
    <source>
        <dbReference type="ARBA" id="ARBA00022617"/>
    </source>
</evidence>
<dbReference type="InterPro" id="IPR001128">
    <property type="entry name" value="Cyt_P450"/>
</dbReference>
<dbReference type="AlphaFoldDB" id="A0A0N1PH22"/>
<dbReference type="EMBL" id="KQ459169">
    <property type="protein sequence ID" value="KPJ03415.1"/>
    <property type="molecule type" value="Genomic_DNA"/>
</dbReference>
<dbReference type="EC" id="1.14.14.1" evidence="5"/>
<evidence type="ECO:0000256" key="12">
    <source>
        <dbReference type="ARBA" id="ARBA00023033"/>
    </source>
</evidence>
<evidence type="ECO:0000256" key="14">
    <source>
        <dbReference type="ARBA" id="ARBA00047827"/>
    </source>
</evidence>
<evidence type="ECO:0000256" key="7">
    <source>
        <dbReference type="ARBA" id="ARBA00022723"/>
    </source>
</evidence>
<dbReference type="GO" id="GO:0005789">
    <property type="term" value="C:endoplasmic reticulum membrane"/>
    <property type="evidence" value="ECO:0007669"/>
    <property type="project" value="UniProtKB-SubCell"/>
</dbReference>
<evidence type="ECO:0000256" key="9">
    <source>
        <dbReference type="ARBA" id="ARBA00022848"/>
    </source>
</evidence>
<dbReference type="InterPro" id="IPR050476">
    <property type="entry name" value="Insect_CytP450_Detox"/>
</dbReference>
<dbReference type="PRINTS" id="PR00463">
    <property type="entry name" value="EP450I"/>
</dbReference>
<evidence type="ECO:0000256" key="1">
    <source>
        <dbReference type="ARBA" id="ARBA00001971"/>
    </source>
</evidence>
<dbReference type="FunFam" id="1.10.630.10:FF:000042">
    <property type="entry name" value="Cytochrome P450"/>
    <property type="match status" value="1"/>
</dbReference>
<dbReference type="Pfam" id="PF00067">
    <property type="entry name" value="p450"/>
    <property type="match status" value="2"/>
</dbReference>
<keyword evidence="8" id="KW-0256">Endoplasmic reticulum</keyword>
<dbReference type="InterPro" id="IPR017972">
    <property type="entry name" value="Cyt_P450_CS"/>
</dbReference>
<comment type="similarity">
    <text evidence="4 16">Belongs to the cytochrome P450 family.</text>
</comment>
<keyword evidence="11 15" id="KW-0408">Iron</keyword>
<feature type="transmembrane region" description="Helical" evidence="17">
    <location>
        <begin position="5"/>
        <end position="21"/>
    </location>
</feature>
<dbReference type="GO" id="GO:0016712">
    <property type="term" value="F:oxidoreductase activity, acting on paired donors, with incorporation or reduction of molecular oxygen, reduced flavin or flavoprotein as one donor, and incorporation of one atom of oxygen"/>
    <property type="evidence" value="ECO:0007669"/>
    <property type="project" value="UniProtKB-EC"/>
</dbReference>
<keyword evidence="17" id="KW-1133">Transmembrane helix</keyword>
<dbReference type="PROSITE" id="PS00086">
    <property type="entry name" value="CYTOCHROME_P450"/>
    <property type="match status" value="1"/>
</dbReference>
<accession>A0A0N1PH22</accession>
<evidence type="ECO:0000256" key="2">
    <source>
        <dbReference type="ARBA" id="ARBA00004174"/>
    </source>
</evidence>
<name>A0A0N1PH22_PAPXU</name>
<evidence type="ECO:0000313" key="19">
    <source>
        <dbReference type="Proteomes" id="UP000053268"/>
    </source>
</evidence>
<evidence type="ECO:0000256" key="10">
    <source>
        <dbReference type="ARBA" id="ARBA00023002"/>
    </source>
</evidence>
<keyword evidence="7 15" id="KW-0479">Metal-binding</keyword>
<dbReference type="CDD" id="cd11056">
    <property type="entry name" value="CYP6-like"/>
    <property type="match status" value="1"/>
</dbReference>
<dbReference type="InterPro" id="IPR036396">
    <property type="entry name" value="Cyt_P450_sf"/>
</dbReference>
<feature type="binding site" description="axial binding residue" evidence="15">
    <location>
        <position position="464"/>
    </location>
    <ligand>
        <name>heme</name>
        <dbReference type="ChEBI" id="CHEBI:30413"/>
    </ligand>
    <ligandPart>
        <name>Fe</name>
        <dbReference type="ChEBI" id="CHEBI:18248"/>
    </ligandPart>
</feature>
<dbReference type="PANTHER" id="PTHR24292">
    <property type="entry name" value="CYTOCHROME P450"/>
    <property type="match status" value="1"/>
</dbReference>
<keyword evidence="17" id="KW-0812">Transmembrane</keyword>
<evidence type="ECO:0000256" key="4">
    <source>
        <dbReference type="ARBA" id="ARBA00010617"/>
    </source>
</evidence>
<comment type="catalytic activity">
    <reaction evidence="14">
        <text>an organic molecule + reduced [NADPH--hemoprotein reductase] + O2 = an alcohol + oxidized [NADPH--hemoprotein reductase] + H2O + H(+)</text>
        <dbReference type="Rhea" id="RHEA:17149"/>
        <dbReference type="Rhea" id="RHEA-COMP:11964"/>
        <dbReference type="Rhea" id="RHEA-COMP:11965"/>
        <dbReference type="ChEBI" id="CHEBI:15377"/>
        <dbReference type="ChEBI" id="CHEBI:15378"/>
        <dbReference type="ChEBI" id="CHEBI:15379"/>
        <dbReference type="ChEBI" id="CHEBI:30879"/>
        <dbReference type="ChEBI" id="CHEBI:57618"/>
        <dbReference type="ChEBI" id="CHEBI:58210"/>
        <dbReference type="ChEBI" id="CHEBI:142491"/>
        <dbReference type="EC" id="1.14.14.1"/>
    </reaction>
</comment>
<organism evidence="18 19">
    <name type="scientific">Papilio xuthus</name>
    <name type="common">Asian swallowtail butterfly</name>
    <dbReference type="NCBI Taxonomy" id="66420"/>
    <lineage>
        <taxon>Eukaryota</taxon>
        <taxon>Metazoa</taxon>
        <taxon>Ecdysozoa</taxon>
        <taxon>Arthropoda</taxon>
        <taxon>Hexapoda</taxon>
        <taxon>Insecta</taxon>
        <taxon>Pterygota</taxon>
        <taxon>Neoptera</taxon>
        <taxon>Endopterygota</taxon>
        <taxon>Lepidoptera</taxon>
        <taxon>Glossata</taxon>
        <taxon>Ditrysia</taxon>
        <taxon>Papilionoidea</taxon>
        <taxon>Papilionidae</taxon>
        <taxon>Papilioninae</taxon>
        <taxon>Papilio</taxon>
    </lineage>
</organism>
<dbReference type="PANTHER" id="PTHR24292:SF54">
    <property type="entry name" value="CYP9F3-RELATED"/>
    <property type="match status" value="1"/>
</dbReference>